<reference evidence="1 3" key="2">
    <citation type="journal article" date="2014" name="BMC Genomics">
        <title>An improved genome release (version Mt4.0) for the model legume Medicago truncatula.</title>
        <authorList>
            <person name="Tang H."/>
            <person name="Krishnakumar V."/>
            <person name="Bidwell S."/>
            <person name="Rosen B."/>
            <person name="Chan A."/>
            <person name="Zhou S."/>
            <person name="Gentzbittel L."/>
            <person name="Childs K.L."/>
            <person name="Yandell M."/>
            <person name="Gundlach H."/>
            <person name="Mayer K.F."/>
            <person name="Schwartz D.C."/>
            <person name="Town C.D."/>
        </authorList>
    </citation>
    <scope>GENOME REANNOTATION</scope>
    <source>
        <strain evidence="2 3">cv. Jemalong A17</strain>
    </source>
</reference>
<sequence>MANLQRIFPLTIFKGLVFLLLITNNAKTIAARYVSFTTPQTNDHPPQKPTCMKRECNRDMQNNLSPSLPHSFHQKASLSPTGLNSIQRYSLQPNNNIVDRVFRESLEGLYTRNRSTLQRGYTAKRLVPTAIFLMSSCKENGGIDLWKGKEDEGFEKK</sequence>
<evidence type="ECO:0000313" key="1">
    <source>
        <dbReference type="EMBL" id="AES80726.1"/>
    </source>
</evidence>
<evidence type="ECO:0000313" key="3">
    <source>
        <dbReference type="Proteomes" id="UP000002051"/>
    </source>
</evidence>
<dbReference type="PaxDb" id="3880-AES80726"/>
<dbReference type="HOGENOM" id="CLU_1680568_0_0_1"/>
<reference evidence="1 3" key="1">
    <citation type="journal article" date="2011" name="Nature">
        <title>The Medicago genome provides insight into the evolution of rhizobial symbioses.</title>
        <authorList>
            <person name="Young N.D."/>
            <person name="Debelle F."/>
            <person name="Oldroyd G.E."/>
            <person name="Geurts R."/>
            <person name="Cannon S.B."/>
            <person name="Udvardi M.K."/>
            <person name="Benedito V.A."/>
            <person name="Mayer K.F."/>
            <person name="Gouzy J."/>
            <person name="Schoof H."/>
            <person name="Van de Peer Y."/>
            <person name="Proost S."/>
            <person name="Cook D.R."/>
            <person name="Meyers B.C."/>
            <person name="Spannagl M."/>
            <person name="Cheung F."/>
            <person name="De Mita S."/>
            <person name="Krishnakumar V."/>
            <person name="Gundlach H."/>
            <person name="Zhou S."/>
            <person name="Mudge J."/>
            <person name="Bharti A.K."/>
            <person name="Murray J.D."/>
            <person name="Naoumkina M.A."/>
            <person name="Rosen B."/>
            <person name="Silverstein K.A."/>
            <person name="Tang H."/>
            <person name="Rombauts S."/>
            <person name="Zhao P.X."/>
            <person name="Zhou P."/>
            <person name="Barbe V."/>
            <person name="Bardou P."/>
            <person name="Bechner M."/>
            <person name="Bellec A."/>
            <person name="Berger A."/>
            <person name="Berges H."/>
            <person name="Bidwell S."/>
            <person name="Bisseling T."/>
            <person name="Choisne N."/>
            <person name="Couloux A."/>
            <person name="Denny R."/>
            <person name="Deshpande S."/>
            <person name="Dai X."/>
            <person name="Doyle J.J."/>
            <person name="Dudez A.M."/>
            <person name="Farmer A.D."/>
            <person name="Fouteau S."/>
            <person name="Franken C."/>
            <person name="Gibelin C."/>
            <person name="Gish J."/>
            <person name="Goldstein S."/>
            <person name="Gonzalez A.J."/>
            <person name="Green P.J."/>
            <person name="Hallab A."/>
            <person name="Hartog M."/>
            <person name="Hua A."/>
            <person name="Humphray S.J."/>
            <person name="Jeong D.H."/>
            <person name="Jing Y."/>
            <person name="Jocker A."/>
            <person name="Kenton S.M."/>
            <person name="Kim D.J."/>
            <person name="Klee K."/>
            <person name="Lai H."/>
            <person name="Lang C."/>
            <person name="Lin S."/>
            <person name="Macmil S.L."/>
            <person name="Magdelenat G."/>
            <person name="Matthews L."/>
            <person name="McCorrison J."/>
            <person name="Monaghan E.L."/>
            <person name="Mun J.H."/>
            <person name="Najar F.Z."/>
            <person name="Nicholson C."/>
            <person name="Noirot C."/>
            <person name="O'Bleness M."/>
            <person name="Paule C.R."/>
            <person name="Poulain J."/>
            <person name="Prion F."/>
            <person name="Qin B."/>
            <person name="Qu C."/>
            <person name="Retzel E.F."/>
            <person name="Riddle C."/>
            <person name="Sallet E."/>
            <person name="Samain S."/>
            <person name="Samson N."/>
            <person name="Sanders I."/>
            <person name="Saurat O."/>
            <person name="Scarpelli C."/>
            <person name="Schiex T."/>
            <person name="Segurens B."/>
            <person name="Severin A.J."/>
            <person name="Sherrier D.J."/>
            <person name="Shi R."/>
            <person name="Sims S."/>
            <person name="Singer S.R."/>
            <person name="Sinharoy S."/>
            <person name="Sterck L."/>
            <person name="Viollet A."/>
            <person name="Wang B.B."/>
            <person name="Wang K."/>
            <person name="Wang M."/>
            <person name="Wang X."/>
            <person name="Warfsmann J."/>
            <person name="Weissenbach J."/>
            <person name="White D.D."/>
            <person name="White J.D."/>
            <person name="Wiley G.B."/>
            <person name="Wincker P."/>
            <person name="Xing Y."/>
            <person name="Yang L."/>
            <person name="Yao Z."/>
            <person name="Ying F."/>
            <person name="Zhai J."/>
            <person name="Zhou L."/>
            <person name="Zuber A."/>
            <person name="Denarie J."/>
            <person name="Dixon R.A."/>
            <person name="May G.D."/>
            <person name="Schwartz D.C."/>
            <person name="Rogers J."/>
            <person name="Quetier F."/>
            <person name="Town C.D."/>
            <person name="Roe B.A."/>
        </authorList>
    </citation>
    <scope>NUCLEOTIDE SEQUENCE [LARGE SCALE GENOMIC DNA]</scope>
    <source>
        <strain evidence="1">A17</strain>
        <strain evidence="2 3">cv. Jemalong A17</strain>
    </source>
</reference>
<accession>G7KXA2</accession>
<protein>
    <submittedName>
        <fullName evidence="1 2">Uncharacterized protein</fullName>
    </submittedName>
</protein>
<proteinExistence type="predicted"/>
<name>G7KXA2_MEDTR</name>
<dbReference type="Proteomes" id="UP000002051">
    <property type="component" value="Unassembled WGS sequence"/>
</dbReference>
<keyword evidence="3" id="KW-1185">Reference proteome</keyword>
<dbReference type="EMBL" id="CM001223">
    <property type="protein sequence ID" value="AES80726.1"/>
    <property type="molecule type" value="Genomic_DNA"/>
</dbReference>
<reference evidence="2" key="3">
    <citation type="submission" date="2015-04" db="UniProtKB">
        <authorList>
            <consortium name="EnsemblPlants"/>
        </authorList>
    </citation>
    <scope>IDENTIFICATION</scope>
    <source>
        <strain evidence="2">cv. Jemalong A17</strain>
    </source>
</reference>
<dbReference type="EnsemblPlants" id="AES80726">
    <property type="protein sequence ID" value="AES80726"/>
    <property type="gene ID" value="MTR_7g084110"/>
</dbReference>
<organism evidence="1 3">
    <name type="scientific">Medicago truncatula</name>
    <name type="common">Barrel medic</name>
    <name type="synonym">Medicago tribuloides</name>
    <dbReference type="NCBI Taxonomy" id="3880"/>
    <lineage>
        <taxon>Eukaryota</taxon>
        <taxon>Viridiplantae</taxon>
        <taxon>Streptophyta</taxon>
        <taxon>Embryophyta</taxon>
        <taxon>Tracheophyta</taxon>
        <taxon>Spermatophyta</taxon>
        <taxon>Magnoliopsida</taxon>
        <taxon>eudicotyledons</taxon>
        <taxon>Gunneridae</taxon>
        <taxon>Pentapetalae</taxon>
        <taxon>rosids</taxon>
        <taxon>fabids</taxon>
        <taxon>Fabales</taxon>
        <taxon>Fabaceae</taxon>
        <taxon>Papilionoideae</taxon>
        <taxon>50 kb inversion clade</taxon>
        <taxon>NPAAA clade</taxon>
        <taxon>Hologalegina</taxon>
        <taxon>IRL clade</taxon>
        <taxon>Trifolieae</taxon>
        <taxon>Medicago</taxon>
    </lineage>
</organism>
<dbReference type="AlphaFoldDB" id="G7KXA2"/>
<gene>
    <name evidence="1" type="ordered locus">MTR_7g084110</name>
</gene>
<evidence type="ECO:0000313" key="2">
    <source>
        <dbReference type="EnsemblPlants" id="AES80726"/>
    </source>
</evidence>